<name>A0A2C7AAN1_9PROT</name>
<dbReference type="InterPro" id="IPR001387">
    <property type="entry name" value="Cro/C1-type_HTH"/>
</dbReference>
<feature type="region of interest" description="Disordered" evidence="1">
    <location>
        <begin position="267"/>
        <end position="307"/>
    </location>
</feature>
<dbReference type="RefSeq" id="WP_099096409.1">
    <property type="nucleotide sequence ID" value="NZ_PDNU01000031.1"/>
</dbReference>
<dbReference type="InterPro" id="IPR010982">
    <property type="entry name" value="Lambda_DNA-bd_dom_sf"/>
</dbReference>
<dbReference type="AlphaFoldDB" id="A0A2C7AAN1"/>
<dbReference type="Pfam" id="PF13560">
    <property type="entry name" value="HTH_31"/>
    <property type="match status" value="1"/>
</dbReference>
<dbReference type="SUPFAM" id="SSF47413">
    <property type="entry name" value="lambda repressor-like DNA-binding domains"/>
    <property type="match status" value="1"/>
</dbReference>
<feature type="region of interest" description="Disordered" evidence="1">
    <location>
        <begin position="108"/>
        <end position="141"/>
    </location>
</feature>
<dbReference type="EMBL" id="PDNU01000031">
    <property type="protein sequence ID" value="PHK94136.1"/>
    <property type="molecule type" value="Genomic_DNA"/>
</dbReference>
<evidence type="ECO:0000256" key="1">
    <source>
        <dbReference type="SAM" id="MobiDB-lite"/>
    </source>
</evidence>
<evidence type="ECO:0000259" key="2">
    <source>
        <dbReference type="PROSITE" id="PS50943"/>
    </source>
</evidence>
<reference evidence="3 4" key="1">
    <citation type="submission" date="2017-10" db="EMBL/GenBank/DDBJ databases">
        <authorList>
            <person name="Banno H."/>
            <person name="Chua N.-H."/>
        </authorList>
    </citation>
    <scope>NUCLEOTIDE SEQUENCE [LARGE SCALE GENOMIC DNA]</scope>
    <source>
        <strain evidence="3 4">YW11</strain>
    </source>
</reference>
<feature type="compositionally biased region" description="Pro residues" evidence="1">
    <location>
        <begin position="287"/>
        <end position="302"/>
    </location>
</feature>
<comment type="caution">
    <text evidence="3">The sequence shown here is derived from an EMBL/GenBank/DDBJ whole genome shotgun (WGS) entry which is preliminary data.</text>
</comment>
<sequence>MKTPKMVRLYIHERYADGTEEEIIESKVTGRRSQTITAQRYRRMVELHAAGVPEGTRGPDGLDVVYADYADGSREEITASFYADGWRAWREYREMCGELEPLEPDEVVGAASGSSSTAASLPAVPEAAPGDVTSEGEDTMAGGAPPRLRARNAQFHPIGPSSLADIFAAILDVPDNPTQQLTSGLTTRGQRGFNAANDLVKGAALLAAAKPEELQRLFDAVIESVEADIYEQGTMLEQLVKCAQCPPVVAAATEQLARLNEMHRRRLAERAAARRHAESGAAEPVVAPEPEPEQTPQPPPPRSGWTGADLRAWRTRMGWSQPRAAQELGMHEINLSKLENGRQTIRPTVRRLAECLEMLAARGVPAP</sequence>
<organism evidence="3 4">
    <name type="scientific">Teichococcus rhizosphaerae</name>
    <dbReference type="NCBI Taxonomy" id="1335062"/>
    <lineage>
        <taxon>Bacteria</taxon>
        <taxon>Pseudomonadati</taxon>
        <taxon>Pseudomonadota</taxon>
        <taxon>Alphaproteobacteria</taxon>
        <taxon>Acetobacterales</taxon>
        <taxon>Roseomonadaceae</taxon>
        <taxon>Roseomonas</taxon>
    </lineage>
</organism>
<dbReference type="CDD" id="cd00093">
    <property type="entry name" value="HTH_XRE"/>
    <property type="match status" value="1"/>
</dbReference>
<dbReference type="OrthoDB" id="9803760at2"/>
<gene>
    <name evidence="3" type="ORF">CR162_15345</name>
</gene>
<proteinExistence type="predicted"/>
<keyword evidence="4" id="KW-1185">Reference proteome</keyword>
<feature type="domain" description="HTH cro/C1-type" evidence="2">
    <location>
        <begin position="310"/>
        <end position="362"/>
    </location>
</feature>
<feature type="compositionally biased region" description="Low complexity" evidence="1">
    <location>
        <begin position="110"/>
        <end position="123"/>
    </location>
</feature>
<accession>A0A2C7AAN1</accession>
<dbReference type="PROSITE" id="PS50943">
    <property type="entry name" value="HTH_CROC1"/>
    <property type="match status" value="1"/>
</dbReference>
<evidence type="ECO:0000313" key="4">
    <source>
        <dbReference type="Proteomes" id="UP000223527"/>
    </source>
</evidence>
<dbReference type="Proteomes" id="UP000223527">
    <property type="component" value="Unassembled WGS sequence"/>
</dbReference>
<evidence type="ECO:0000313" key="3">
    <source>
        <dbReference type="EMBL" id="PHK94136.1"/>
    </source>
</evidence>
<dbReference type="GO" id="GO:0003677">
    <property type="term" value="F:DNA binding"/>
    <property type="evidence" value="ECO:0007669"/>
    <property type="project" value="InterPro"/>
</dbReference>
<dbReference type="Gene3D" id="1.10.260.40">
    <property type="entry name" value="lambda repressor-like DNA-binding domains"/>
    <property type="match status" value="1"/>
</dbReference>
<protein>
    <recommendedName>
        <fullName evidence="2">HTH cro/C1-type domain-containing protein</fullName>
    </recommendedName>
</protein>
<feature type="compositionally biased region" description="Basic and acidic residues" evidence="1">
    <location>
        <begin position="268"/>
        <end position="278"/>
    </location>
</feature>